<dbReference type="AlphaFoldDB" id="A0AA43QHA1"/>
<name>A0AA43QHA1_9LECA</name>
<gene>
    <name evidence="2" type="ORF">OHK93_005751</name>
</gene>
<feature type="compositionally biased region" description="Low complexity" evidence="1">
    <location>
        <begin position="410"/>
        <end position="429"/>
    </location>
</feature>
<dbReference type="Proteomes" id="UP001161017">
    <property type="component" value="Unassembled WGS sequence"/>
</dbReference>
<keyword evidence="3" id="KW-1185">Reference proteome</keyword>
<evidence type="ECO:0000256" key="1">
    <source>
        <dbReference type="SAM" id="MobiDB-lite"/>
    </source>
</evidence>
<proteinExistence type="predicted"/>
<comment type="caution">
    <text evidence="2">The sequence shown here is derived from an EMBL/GenBank/DDBJ whole genome shotgun (WGS) entry which is preliminary data.</text>
</comment>
<evidence type="ECO:0000313" key="3">
    <source>
        <dbReference type="Proteomes" id="UP001161017"/>
    </source>
</evidence>
<reference evidence="2" key="1">
    <citation type="journal article" date="2023" name="Genome Biol. Evol.">
        <title>First Whole Genome Sequence and Flow Cytometry Genome Size Data for the Lichen-Forming Fungus Ramalina farinacea (Ascomycota).</title>
        <authorList>
            <person name="Llewellyn T."/>
            <person name="Mian S."/>
            <person name="Hill R."/>
            <person name="Leitch I.J."/>
            <person name="Gaya E."/>
        </authorList>
    </citation>
    <scope>NUCLEOTIDE SEQUENCE</scope>
    <source>
        <strain evidence="2">LIQ254RAFAR</strain>
    </source>
</reference>
<feature type="region of interest" description="Disordered" evidence="1">
    <location>
        <begin position="396"/>
        <end position="501"/>
    </location>
</feature>
<feature type="compositionally biased region" description="Low complexity" evidence="1">
    <location>
        <begin position="20"/>
        <end position="36"/>
    </location>
</feature>
<feature type="region of interest" description="Disordered" evidence="1">
    <location>
        <begin position="1"/>
        <end position="92"/>
    </location>
</feature>
<feature type="compositionally biased region" description="Polar residues" evidence="1">
    <location>
        <begin position="138"/>
        <end position="148"/>
    </location>
</feature>
<feature type="compositionally biased region" description="Polar residues" evidence="1">
    <location>
        <begin position="453"/>
        <end position="463"/>
    </location>
</feature>
<feature type="region of interest" description="Disordered" evidence="1">
    <location>
        <begin position="119"/>
        <end position="159"/>
    </location>
</feature>
<organism evidence="2 3">
    <name type="scientific">Ramalina farinacea</name>
    <dbReference type="NCBI Taxonomy" id="258253"/>
    <lineage>
        <taxon>Eukaryota</taxon>
        <taxon>Fungi</taxon>
        <taxon>Dikarya</taxon>
        <taxon>Ascomycota</taxon>
        <taxon>Pezizomycotina</taxon>
        <taxon>Lecanoromycetes</taxon>
        <taxon>OSLEUM clade</taxon>
        <taxon>Lecanoromycetidae</taxon>
        <taxon>Lecanorales</taxon>
        <taxon>Lecanorineae</taxon>
        <taxon>Ramalinaceae</taxon>
        <taxon>Ramalina</taxon>
    </lineage>
</organism>
<dbReference type="EMBL" id="JAPUFD010000003">
    <property type="protein sequence ID" value="MDI1486520.1"/>
    <property type="molecule type" value="Genomic_DNA"/>
</dbReference>
<evidence type="ECO:0000313" key="2">
    <source>
        <dbReference type="EMBL" id="MDI1486520.1"/>
    </source>
</evidence>
<feature type="region of interest" description="Disordered" evidence="1">
    <location>
        <begin position="333"/>
        <end position="373"/>
    </location>
</feature>
<protein>
    <submittedName>
        <fullName evidence="2">Uncharacterized protein</fullName>
    </submittedName>
</protein>
<feature type="compositionally biased region" description="Polar residues" evidence="1">
    <location>
        <begin position="396"/>
        <end position="409"/>
    </location>
</feature>
<accession>A0AA43QHA1</accession>
<sequence length="501" mass="54653">MASAIQVNKAIARDPRSELSTPSGTTTSGASNPPTSEGTKASGDWTDELSSAPLDSPEGQLVPGPPGIARRAKAHASCVDVQHKKRGRPRLREDDNFRELALGGDPAYADVYQTEAGVLASAQPGRHRSKTYRELRSQPETPYSNQRPRTSDPAYSQHGYLGAGSLSYAHPAPSRSYNSNHIPTVLLTPDFVVAQHNQAFSDALSLQITARGQTLSDLVVPAEREKIRRLQALMRAEYHNAVHLARKHHELNTINTMPSIDQLDVIQATSGYHTRSEYWTFRLPRDQSRGFPISISLARDGGHFIVLTLLQSASALQSYSSAPMMQQPMLMSQASMSPGMPSPPNSLYHGQLTPHRQQHNSPSDLSMPYLGSPAGPNFDDQFYPVSSAHGLAQYKANSPPRSVQMPYTTSRTNSSSSASGSGSEIPRSSMGHQSSQALPRDSLKHLQLPPIRTTPTSDPNTTKDGGHRRRHPTSTPSPARGSPHSSKRKKRRKVEIGDMLH</sequence>